<accession>A0A833TNH0</accession>
<feature type="compositionally biased region" description="Basic and acidic residues" evidence="1">
    <location>
        <begin position="15"/>
        <end position="25"/>
    </location>
</feature>
<name>A0A833TNH0_PHYIN</name>
<comment type="caution">
    <text evidence="2">The sequence shown here is derived from an EMBL/GenBank/DDBJ whole genome shotgun (WGS) entry which is preliminary data.</text>
</comment>
<organism evidence="2 3">
    <name type="scientific">Phytophthora infestans</name>
    <name type="common">Potato late blight agent</name>
    <name type="synonym">Botrytis infestans</name>
    <dbReference type="NCBI Taxonomy" id="4787"/>
    <lineage>
        <taxon>Eukaryota</taxon>
        <taxon>Sar</taxon>
        <taxon>Stramenopiles</taxon>
        <taxon>Oomycota</taxon>
        <taxon>Peronosporomycetes</taxon>
        <taxon>Peronosporales</taxon>
        <taxon>Peronosporaceae</taxon>
        <taxon>Phytophthora</taxon>
    </lineage>
</organism>
<feature type="compositionally biased region" description="Basic and acidic residues" evidence="1">
    <location>
        <begin position="44"/>
        <end position="68"/>
    </location>
</feature>
<protein>
    <submittedName>
        <fullName evidence="2">Uncharacterized protein</fullName>
    </submittedName>
</protein>
<sequence length="251" mass="28038">METAPRRQSRAAETPIERDARIQKERLKRAKKRAEETPAAQKTRLAEERQKRASKRAEETPLVRTERLEKDRARRARVRAGRGHAARKILLAERQAGDRARRSGQRRETGAVVSVAMEELGAGALSCGNFSGEEIAFLGSSQRYMSDPRLALAYRHCFGVDPAGFVFGDEQLHGGKRDVTRERLMNIFDDYPKPNDLTACQNLAGEGESGSTDIWACASCERVLLHNKNGDKIVFLCFAGKAEFCVGWCES</sequence>
<dbReference type="EMBL" id="WSZM01000020">
    <property type="protein sequence ID" value="KAF4046285.1"/>
    <property type="molecule type" value="Genomic_DNA"/>
</dbReference>
<evidence type="ECO:0000313" key="2">
    <source>
        <dbReference type="EMBL" id="KAF4046285.1"/>
    </source>
</evidence>
<keyword evidence="3" id="KW-1185">Reference proteome</keyword>
<evidence type="ECO:0000256" key="1">
    <source>
        <dbReference type="SAM" id="MobiDB-lite"/>
    </source>
</evidence>
<proteinExistence type="predicted"/>
<feature type="region of interest" description="Disordered" evidence="1">
    <location>
        <begin position="1"/>
        <end position="68"/>
    </location>
</feature>
<evidence type="ECO:0000313" key="3">
    <source>
        <dbReference type="Proteomes" id="UP000602510"/>
    </source>
</evidence>
<dbReference type="Proteomes" id="UP000602510">
    <property type="component" value="Unassembled WGS sequence"/>
</dbReference>
<dbReference type="AlphaFoldDB" id="A0A833TNH0"/>
<reference evidence="2" key="1">
    <citation type="submission" date="2020-04" db="EMBL/GenBank/DDBJ databases">
        <title>Hybrid Assembly of Korean Phytophthora infestans isolates.</title>
        <authorList>
            <person name="Prokchorchik M."/>
            <person name="Lee Y."/>
            <person name="Seo J."/>
            <person name="Cho J.-H."/>
            <person name="Park Y.-E."/>
            <person name="Jang D.-C."/>
            <person name="Im J.-S."/>
            <person name="Choi J.-G."/>
            <person name="Park H.-J."/>
            <person name="Lee G.-B."/>
            <person name="Lee Y.-G."/>
            <person name="Hong S.-Y."/>
            <person name="Cho K."/>
            <person name="Sohn K.H."/>
        </authorList>
    </citation>
    <scope>NUCLEOTIDE SEQUENCE</scope>
    <source>
        <strain evidence="2">KR_1_A1</strain>
    </source>
</reference>
<gene>
    <name evidence="2" type="ORF">GN244_ATG01302</name>
</gene>